<feature type="compositionally biased region" description="Basic residues" evidence="1">
    <location>
        <begin position="126"/>
        <end position="139"/>
    </location>
</feature>
<keyword evidence="4" id="KW-1185">Reference proteome</keyword>
<dbReference type="OrthoDB" id="55103at2759"/>
<protein>
    <submittedName>
        <fullName evidence="3">Uncharacterized protein</fullName>
    </submittedName>
</protein>
<gene>
    <name evidence="2" type="ORF">IV203_009447</name>
    <name evidence="3" type="ORF">IV203_026046</name>
</gene>
<dbReference type="AlphaFoldDB" id="A0A9K3LLL0"/>
<proteinExistence type="predicted"/>
<feature type="compositionally biased region" description="Low complexity" evidence="1">
    <location>
        <begin position="99"/>
        <end position="111"/>
    </location>
</feature>
<sequence length="522" mass="58912">MPRRRHSASFVVEASAPCQSNHQSENRLENIFRKISIDCDTNVVLEQDHATYNKPPRNSISPASVASSNQPLLPTRLTTPNSQSVKDASINPTSPQPETTASTMTASTTSSGRRNRQTGTALLSSRRSKILAKMAKRTTRLRDDKSGVNVDSPVSLQSDSSTRDTPRANGVFFTTQFNACDSKDELNKMTTSDTVNMCSTELTAVSSTLEGEEIPDAQTAEELVFYVDEYPHDKFLLLLDLLRSNKVIQKLDIVRNGLHEGEQTRRSSDLDHLFHVLHILSGSLMELNLQNLRIQDLASVSLGLYDHHSIEHLQLTMESGTLDEDTVKAISSMPRLLSLELEVRESFPVWCLLESKSLTILSVVSNHFVLDSSDVLAMADILESNTTLQVLVLEPRMPPWCLVTLITSLRCCSDSSLETFQFSCRTKDEKDGDACMVELIKLILRRQSKLRVIWNHWFESFLVSEEVKDRVMSALYVCNKLQQFHVFMESKEYGAIKCHVLERNMIEWKKSLGNLSTEYYER</sequence>
<accession>A0A9K3LLL0</accession>
<organism evidence="3 4">
    <name type="scientific">Nitzschia inconspicua</name>
    <dbReference type="NCBI Taxonomy" id="303405"/>
    <lineage>
        <taxon>Eukaryota</taxon>
        <taxon>Sar</taxon>
        <taxon>Stramenopiles</taxon>
        <taxon>Ochrophyta</taxon>
        <taxon>Bacillariophyta</taxon>
        <taxon>Bacillariophyceae</taxon>
        <taxon>Bacillariophycidae</taxon>
        <taxon>Bacillariales</taxon>
        <taxon>Bacillariaceae</taxon>
        <taxon>Nitzschia</taxon>
    </lineage>
</organism>
<name>A0A9K3LLL0_9STRA</name>
<feature type="region of interest" description="Disordered" evidence="1">
    <location>
        <begin position="52"/>
        <end position="167"/>
    </location>
</feature>
<evidence type="ECO:0000256" key="1">
    <source>
        <dbReference type="SAM" id="MobiDB-lite"/>
    </source>
</evidence>
<evidence type="ECO:0000313" key="2">
    <source>
        <dbReference type="EMBL" id="KAG7338181.1"/>
    </source>
</evidence>
<dbReference type="EMBL" id="JAGRRH010000010">
    <property type="protein sequence ID" value="KAG7362686.1"/>
    <property type="molecule type" value="Genomic_DNA"/>
</dbReference>
<feature type="compositionally biased region" description="Polar residues" evidence="1">
    <location>
        <begin position="56"/>
        <end position="98"/>
    </location>
</feature>
<dbReference type="EMBL" id="JAGRRH010000063">
    <property type="protein sequence ID" value="KAG7338181.1"/>
    <property type="molecule type" value="Genomic_DNA"/>
</dbReference>
<comment type="caution">
    <text evidence="3">The sequence shown here is derived from an EMBL/GenBank/DDBJ whole genome shotgun (WGS) entry which is preliminary data.</text>
</comment>
<dbReference type="Proteomes" id="UP000693970">
    <property type="component" value="Unassembled WGS sequence"/>
</dbReference>
<evidence type="ECO:0000313" key="3">
    <source>
        <dbReference type="EMBL" id="KAG7362686.1"/>
    </source>
</evidence>
<evidence type="ECO:0000313" key="4">
    <source>
        <dbReference type="Proteomes" id="UP000693970"/>
    </source>
</evidence>
<reference evidence="3" key="1">
    <citation type="journal article" date="2021" name="Sci. Rep.">
        <title>Diploid genomic architecture of Nitzschia inconspicua, an elite biomass production diatom.</title>
        <authorList>
            <person name="Oliver A."/>
            <person name="Podell S."/>
            <person name="Pinowska A."/>
            <person name="Traller J.C."/>
            <person name="Smith S.R."/>
            <person name="McClure R."/>
            <person name="Beliaev A."/>
            <person name="Bohutskyi P."/>
            <person name="Hill E.A."/>
            <person name="Rabines A."/>
            <person name="Zheng H."/>
            <person name="Allen L.Z."/>
            <person name="Kuo A."/>
            <person name="Grigoriev I.V."/>
            <person name="Allen A.E."/>
            <person name="Hazlebeck D."/>
            <person name="Allen E.E."/>
        </authorList>
    </citation>
    <scope>NUCLEOTIDE SEQUENCE</scope>
    <source>
        <strain evidence="3">Hildebrandi</strain>
    </source>
</reference>
<reference evidence="3" key="2">
    <citation type="submission" date="2021-04" db="EMBL/GenBank/DDBJ databases">
        <authorList>
            <person name="Podell S."/>
        </authorList>
    </citation>
    <scope>NUCLEOTIDE SEQUENCE</scope>
    <source>
        <strain evidence="3">Hildebrandi</strain>
    </source>
</reference>